<evidence type="ECO:0000256" key="8">
    <source>
        <dbReference type="ARBA" id="ARBA00023006"/>
    </source>
</evidence>
<dbReference type="PANTHER" id="PTHR12326">
    <property type="entry name" value="PLECKSTRIN HOMOLOGY DOMAIN CONTAINING PROTEIN"/>
    <property type="match status" value="1"/>
</dbReference>
<evidence type="ECO:0000259" key="10">
    <source>
        <dbReference type="PROSITE" id="PS50826"/>
    </source>
</evidence>
<feature type="compositionally biased region" description="Polar residues" evidence="9">
    <location>
        <begin position="1093"/>
        <end position="1109"/>
    </location>
</feature>
<protein>
    <recommendedName>
        <fullName evidence="10">RUN domain-containing protein</fullName>
    </recommendedName>
</protein>
<keyword evidence="3" id="KW-0479">Metal-binding</keyword>
<comment type="caution">
    <text evidence="11">The sequence shown here is derived from an EMBL/GenBank/DDBJ whole genome shotgun (WGS) entry which is preliminary data.</text>
</comment>
<feature type="region of interest" description="Disordered" evidence="9">
    <location>
        <begin position="701"/>
        <end position="730"/>
    </location>
</feature>
<comment type="subcellular location">
    <subcellularLocation>
        <location evidence="1">Late endosome</location>
    </subcellularLocation>
</comment>
<dbReference type="InterPro" id="IPR004012">
    <property type="entry name" value="Run_dom"/>
</dbReference>
<dbReference type="InterPro" id="IPR037213">
    <property type="entry name" value="Run_dom_sf"/>
</dbReference>
<dbReference type="InterPro" id="IPR025258">
    <property type="entry name" value="RH_dom"/>
</dbReference>
<keyword evidence="12" id="KW-1185">Reference proteome</keyword>
<dbReference type="SUPFAM" id="SSF52540">
    <property type="entry name" value="P-loop containing nucleoside triphosphate hydrolases"/>
    <property type="match status" value="1"/>
</dbReference>
<gene>
    <name evidence="11" type="ORF">WJX72_004085</name>
</gene>
<feature type="domain" description="RUN" evidence="10">
    <location>
        <begin position="1"/>
        <end position="134"/>
    </location>
</feature>
<feature type="region of interest" description="Disordered" evidence="9">
    <location>
        <begin position="467"/>
        <end position="530"/>
    </location>
</feature>
<dbReference type="GO" id="GO:0005770">
    <property type="term" value="C:late endosome"/>
    <property type="evidence" value="ECO:0007669"/>
    <property type="project" value="UniProtKB-SubCell"/>
</dbReference>
<evidence type="ECO:0000256" key="7">
    <source>
        <dbReference type="ARBA" id="ARBA00022833"/>
    </source>
</evidence>
<dbReference type="InterPro" id="IPR051366">
    <property type="entry name" value="DEF8"/>
</dbReference>
<keyword evidence="7" id="KW-0862">Zinc</keyword>
<dbReference type="SMART" id="SM00593">
    <property type="entry name" value="RUN"/>
    <property type="match status" value="1"/>
</dbReference>
<feature type="domain" description="RUN" evidence="10">
    <location>
        <begin position="190"/>
        <end position="335"/>
    </location>
</feature>
<keyword evidence="4" id="KW-0677">Repeat</keyword>
<keyword evidence="5" id="KW-0967">Endosome</keyword>
<dbReference type="Proteomes" id="UP001489004">
    <property type="component" value="Unassembled WGS sequence"/>
</dbReference>
<dbReference type="Gene3D" id="3.30.1520.10">
    <property type="entry name" value="Phox-like domain"/>
    <property type="match status" value="1"/>
</dbReference>
<reference evidence="11 12" key="1">
    <citation type="journal article" date="2024" name="Nat. Commun.">
        <title>Phylogenomics reveals the evolutionary origins of lichenization in chlorophyte algae.</title>
        <authorList>
            <person name="Puginier C."/>
            <person name="Libourel C."/>
            <person name="Otte J."/>
            <person name="Skaloud P."/>
            <person name="Haon M."/>
            <person name="Grisel S."/>
            <person name="Petersen M."/>
            <person name="Berrin J.G."/>
            <person name="Delaux P.M."/>
            <person name="Dal Grande F."/>
            <person name="Keller J."/>
        </authorList>
    </citation>
    <scope>NUCLEOTIDE SEQUENCE [LARGE SCALE GENOMIC DNA]</scope>
    <source>
        <strain evidence="11 12">SAG 2043</strain>
    </source>
</reference>
<organism evidence="11 12">
    <name type="scientific">[Myrmecia] bisecta</name>
    <dbReference type="NCBI Taxonomy" id="41462"/>
    <lineage>
        <taxon>Eukaryota</taxon>
        <taxon>Viridiplantae</taxon>
        <taxon>Chlorophyta</taxon>
        <taxon>core chlorophytes</taxon>
        <taxon>Trebouxiophyceae</taxon>
        <taxon>Trebouxiales</taxon>
        <taxon>Trebouxiaceae</taxon>
        <taxon>Myrmecia</taxon>
    </lineage>
</organism>
<proteinExistence type="predicted"/>
<dbReference type="CDD" id="cd06093">
    <property type="entry name" value="PX_domain"/>
    <property type="match status" value="1"/>
</dbReference>
<feature type="compositionally biased region" description="Polar residues" evidence="9">
    <location>
        <begin position="512"/>
        <end position="529"/>
    </location>
</feature>
<dbReference type="InterPro" id="IPR036871">
    <property type="entry name" value="PX_dom_sf"/>
</dbReference>
<dbReference type="CDD" id="cd17671">
    <property type="entry name" value="RUN"/>
    <property type="match status" value="1"/>
</dbReference>
<dbReference type="PROSITE" id="PS50826">
    <property type="entry name" value="RUN"/>
    <property type="match status" value="2"/>
</dbReference>
<feature type="region of interest" description="Disordered" evidence="9">
    <location>
        <begin position="554"/>
        <end position="594"/>
    </location>
</feature>
<evidence type="ECO:0000256" key="6">
    <source>
        <dbReference type="ARBA" id="ARBA00022771"/>
    </source>
</evidence>
<feature type="region of interest" description="Disordered" evidence="9">
    <location>
        <begin position="1072"/>
        <end position="1109"/>
    </location>
</feature>
<dbReference type="InterPro" id="IPR027417">
    <property type="entry name" value="P-loop_NTPase"/>
</dbReference>
<keyword evidence="6" id="KW-0863">Zinc-finger</keyword>
<dbReference type="Pfam" id="PF13901">
    <property type="entry name" value="RH_dom"/>
    <property type="match status" value="1"/>
</dbReference>
<dbReference type="PANTHER" id="PTHR12326:SF3">
    <property type="entry name" value="DIFFERENTIALLY EXPRESSED IN FDCP 8 HOMOLOG"/>
    <property type="match status" value="1"/>
</dbReference>
<feature type="compositionally biased region" description="Low complexity" evidence="9">
    <location>
        <begin position="708"/>
        <end position="717"/>
    </location>
</feature>
<evidence type="ECO:0000256" key="2">
    <source>
        <dbReference type="ARBA" id="ARBA00022553"/>
    </source>
</evidence>
<feature type="compositionally biased region" description="Polar residues" evidence="9">
    <location>
        <begin position="476"/>
        <end position="487"/>
    </location>
</feature>
<dbReference type="SUPFAM" id="SSF140741">
    <property type="entry name" value="RUN domain-like"/>
    <property type="match status" value="1"/>
</dbReference>
<dbReference type="SUPFAM" id="SSF64268">
    <property type="entry name" value="PX domain"/>
    <property type="match status" value="1"/>
</dbReference>
<feature type="region of interest" description="Disordered" evidence="9">
    <location>
        <begin position="356"/>
        <end position="386"/>
    </location>
</feature>
<dbReference type="GO" id="GO:0008270">
    <property type="term" value="F:zinc ion binding"/>
    <property type="evidence" value="ECO:0007669"/>
    <property type="project" value="UniProtKB-KW"/>
</dbReference>
<dbReference type="Gene3D" id="3.40.50.300">
    <property type="entry name" value="P-loop containing nucleotide triphosphate hydrolases"/>
    <property type="match status" value="1"/>
</dbReference>
<sequence>MTVEAAGQVVTAVLAFFQTGLKGNRIVKSSVWSVVEAMERAFPLLLSSAVDSTRASAERLGKPADKAFLAELWAKQGLHDGSLAMLVDKIRSQPQVASAYDKAAPVRNRQQVMEFQAAILPLKGAVFELSETEQLLEAAMQDLAAAANTAAASSSTDDTQHLGQPSTSSQLRQVVMGVLEEAVASPQPLDDGSANLGMLCTLVEQLLQHGLRAWPPREGWSSYLPGGKATPFGMLQAAQQSPPPAGQPKVNLGLEGPQQMAASLGDDARLRIWVRSSLNEQTLGMRLLYLFHARSVLQGWYETYAALRQDDVAGAVLGMLAGLDGLKFLLSVDALDGKQPEAVHGPGFLSAMSGMLGRRQAGGGTPQHAAAGGDSKAEKASAKKSAKSYRKVRTVAIENDGAPKRPGDVTPPDDFLSPRSSFILSPLSSVDLGGGAEPLSPNTMAFFRNQVQAVMAGAAPPELVLPEAAGSDAQPGPNSSGPMQSPFAQHGAWGSSQPWAHDVLSPPAQGDHLSQSDSEATGLLSPQRSSAREGDFCRLLSEVQPQLRKSLGSLGDAAEAVESGQPAGVSEAGTSGGNDDGDKRPKGGGIPADLGSLEAAFADSEVLAEDVGGAVAPQDVRDYLRSQGLGDVLDSDDDERDAGHLSAAASVDPLRELRVLQQVADLEEAHHGSDEHLLQDMNDILSGFAGFDDMSMGLQDYNPDISEPSTPTTSSTSVFRPDTPPDRAGLGAATRIASVHVIGAETQQDGSGKVGSEYTVYVLKVALEGGGSSWEVRRRFKDFTTLRSALKLVAGGPLPQSWSDVSKARSVTGHHRMAPEVVVGRMLGLRGGSAKDLAASGARSSASSPEDAMSGNRYGSMVRLLTDLPAKRTATELIRLQRGLCAACRSALPAPAKPGRFLSGSWSQSSAKGPRRCEYNGLLYCLECHHNDQEVIPARVLHNWDFGKRPVSSMAADYLGAISEQPLLCLGAVNPGLYARVPLLARTHELRARTCKALASARASSPETAAKVERLLTAAGPKRYLLESADFWAMRDLTELSKGAFSELPQWLNAAAERASALATTALLAGTHSKGSHAGKQPPRPLGGFRFNGSRQKISTSSRQPTSSARVRGEARCFASIAPLKVQNSQVDLNYLDLQYYAQNGSPQLVSREAELRAVLSELGRRGCAVVSGGPGQGKSALAFKAGSLLWETPELPGGAFRIDLAAAGELDRGATIATSTGTADLDLSRVAQSVALQIIAQLQASEDAPSLNAKPTWSAVEQWLRKLDHHGQMALVIFENAESVMHDKKALEDFKQLLQILNELPSIKLLVTSRASSTFGVAAVTHLTPLPKPAAMHLLASACDANVDWEVQAGADVVALCSGNSQLLMVIAGIVSAGRCSLQVWQ</sequence>
<name>A0AAW1PW04_9CHLO</name>
<keyword evidence="2" id="KW-0597">Phosphoprotein</keyword>
<evidence type="ECO:0000313" key="11">
    <source>
        <dbReference type="EMBL" id="KAK9812803.1"/>
    </source>
</evidence>
<dbReference type="SMART" id="SM01175">
    <property type="entry name" value="DUF4206"/>
    <property type="match status" value="1"/>
</dbReference>
<evidence type="ECO:0000256" key="3">
    <source>
        <dbReference type="ARBA" id="ARBA00022723"/>
    </source>
</evidence>
<dbReference type="EMBL" id="JALJOR010000008">
    <property type="protein sequence ID" value="KAK9812803.1"/>
    <property type="molecule type" value="Genomic_DNA"/>
</dbReference>
<keyword evidence="8" id="KW-0072">Autophagy</keyword>
<evidence type="ECO:0000256" key="4">
    <source>
        <dbReference type="ARBA" id="ARBA00022737"/>
    </source>
</evidence>
<evidence type="ECO:0000256" key="9">
    <source>
        <dbReference type="SAM" id="MobiDB-lite"/>
    </source>
</evidence>
<dbReference type="Gene3D" id="1.20.58.900">
    <property type="match status" value="1"/>
</dbReference>
<dbReference type="GO" id="GO:0006914">
    <property type="term" value="P:autophagy"/>
    <property type="evidence" value="ECO:0007669"/>
    <property type="project" value="UniProtKB-KW"/>
</dbReference>
<evidence type="ECO:0000256" key="1">
    <source>
        <dbReference type="ARBA" id="ARBA00004603"/>
    </source>
</evidence>
<feature type="region of interest" description="Disordered" evidence="9">
    <location>
        <begin position="150"/>
        <end position="169"/>
    </location>
</feature>
<dbReference type="GO" id="GO:0035091">
    <property type="term" value="F:phosphatidylinositol binding"/>
    <property type="evidence" value="ECO:0007669"/>
    <property type="project" value="InterPro"/>
</dbReference>
<accession>A0AAW1PW04</accession>
<dbReference type="Pfam" id="PF02759">
    <property type="entry name" value="RUN"/>
    <property type="match status" value="1"/>
</dbReference>
<evidence type="ECO:0000313" key="12">
    <source>
        <dbReference type="Proteomes" id="UP001489004"/>
    </source>
</evidence>
<evidence type="ECO:0000256" key="5">
    <source>
        <dbReference type="ARBA" id="ARBA00022753"/>
    </source>
</evidence>